<dbReference type="Proteomes" id="UP001460270">
    <property type="component" value="Unassembled WGS sequence"/>
</dbReference>
<sequence length="115" mass="12774">MASAWVLPFLHSTSAWDSDSCGPVSLSFPVRHFRWQRLDLLDRRFSLNDFTAITKEPTNPKTLTTSRPCATCVSLNDILTGHYGGGSEVRASGTSARRMVREGVKEKERVCVVCV</sequence>
<keyword evidence="2" id="KW-1185">Reference proteome</keyword>
<evidence type="ECO:0000313" key="2">
    <source>
        <dbReference type="Proteomes" id="UP001460270"/>
    </source>
</evidence>
<evidence type="ECO:0008006" key="3">
    <source>
        <dbReference type="Google" id="ProtNLM"/>
    </source>
</evidence>
<dbReference type="AlphaFoldDB" id="A0AAW0NBP5"/>
<evidence type="ECO:0000313" key="1">
    <source>
        <dbReference type="EMBL" id="KAK7895345.1"/>
    </source>
</evidence>
<dbReference type="EMBL" id="JBBPFD010000015">
    <property type="protein sequence ID" value="KAK7895345.1"/>
    <property type="molecule type" value="Genomic_DNA"/>
</dbReference>
<protein>
    <recommendedName>
        <fullName evidence="3">Secreted protein</fullName>
    </recommendedName>
</protein>
<name>A0AAW0NBP5_9GOBI</name>
<accession>A0AAW0NBP5</accession>
<proteinExistence type="predicted"/>
<gene>
    <name evidence="1" type="ORF">WMY93_020670</name>
</gene>
<comment type="caution">
    <text evidence="1">The sequence shown here is derived from an EMBL/GenBank/DDBJ whole genome shotgun (WGS) entry which is preliminary data.</text>
</comment>
<reference evidence="2" key="1">
    <citation type="submission" date="2024-04" db="EMBL/GenBank/DDBJ databases">
        <title>Salinicola lusitanus LLJ914,a marine bacterium isolated from the Okinawa Trough.</title>
        <authorList>
            <person name="Li J."/>
        </authorList>
    </citation>
    <scope>NUCLEOTIDE SEQUENCE [LARGE SCALE GENOMIC DNA]</scope>
</reference>
<organism evidence="1 2">
    <name type="scientific">Mugilogobius chulae</name>
    <name type="common">yellowstripe goby</name>
    <dbReference type="NCBI Taxonomy" id="88201"/>
    <lineage>
        <taxon>Eukaryota</taxon>
        <taxon>Metazoa</taxon>
        <taxon>Chordata</taxon>
        <taxon>Craniata</taxon>
        <taxon>Vertebrata</taxon>
        <taxon>Euteleostomi</taxon>
        <taxon>Actinopterygii</taxon>
        <taxon>Neopterygii</taxon>
        <taxon>Teleostei</taxon>
        <taxon>Neoteleostei</taxon>
        <taxon>Acanthomorphata</taxon>
        <taxon>Gobiaria</taxon>
        <taxon>Gobiiformes</taxon>
        <taxon>Gobioidei</taxon>
        <taxon>Gobiidae</taxon>
        <taxon>Gobionellinae</taxon>
        <taxon>Mugilogobius</taxon>
    </lineage>
</organism>